<accession>A0A3D8SMQ1</accession>
<gene>
    <name evidence="3" type="ORF">BP5796_03281</name>
</gene>
<evidence type="ECO:0000313" key="3">
    <source>
        <dbReference type="EMBL" id="RDW87587.1"/>
    </source>
</evidence>
<keyword evidence="2" id="KW-0812">Transmembrane</keyword>
<feature type="compositionally biased region" description="Polar residues" evidence="1">
    <location>
        <begin position="1"/>
        <end position="12"/>
    </location>
</feature>
<keyword evidence="2" id="KW-0472">Membrane</keyword>
<dbReference type="Proteomes" id="UP000256328">
    <property type="component" value="Unassembled WGS sequence"/>
</dbReference>
<feature type="region of interest" description="Disordered" evidence="1">
    <location>
        <begin position="475"/>
        <end position="498"/>
    </location>
</feature>
<feature type="compositionally biased region" description="Basic and acidic residues" evidence="1">
    <location>
        <begin position="488"/>
        <end position="498"/>
    </location>
</feature>
<feature type="region of interest" description="Disordered" evidence="1">
    <location>
        <begin position="171"/>
        <end position="211"/>
    </location>
</feature>
<feature type="compositionally biased region" description="Polar residues" evidence="1">
    <location>
        <begin position="87"/>
        <end position="106"/>
    </location>
</feature>
<sequence>MSSPDGNPQSYGLTLFPPPPKDKRNSPGKPSTRKHASPQAAVDRAQSPDIPNNDGRCSALDGRISPPANGQSPHDGRESAMGGRSSALGNRSSPITVPAQVAQTPPGQFRGPSPLPDPPVLARSNSTVSHSSIAKNKSQIDFSQNGEPIIHSIFPRYNPELPLEHQRYYPTQTSPTHIPRTVISKRPYSPSLDERSSLGLQSPMATGLSPGRFPRGIQEIAPSPAEASTTEELRELWKVTNGWRVSSSEGRSFSLKMTKMEEEPVFMLSSSTQPFYTLRLDPTSTSAQVTLTRLDPSRPAIKPNSLLSKLALIPESDEVIEVLNTTLEEPARRLPPNDGLEALLFPRAAANMAADLTKKISRSDDASILAAVERECGRLVWDEDSQKHYLVHPSLTTPFIVSITSSPAWSRAEYVLEHSELPHNLVRLVTDATGGTLEVNTAVAARIDCFYIVDVAVCALMLVAISEEKDKNYDRFEAPPSIAPNSPKPDKGKGKKSPRIEEFEMDLESQDSVKAAKEKESPKKSRNCILSMLWGMIKCIVWILTTVIKCLAAIIIGLSKCLTSKKS</sequence>
<keyword evidence="2" id="KW-1133">Transmembrane helix</keyword>
<evidence type="ECO:0000256" key="1">
    <source>
        <dbReference type="SAM" id="MobiDB-lite"/>
    </source>
</evidence>
<organism evidence="3 4">
    <name type="scientific">Coleophoma crateriformis</name>
    <dbReference type="NCBI Taxonomy" id="565419"/>
    <lineage>
        <taxon>Eukaryota</taxon>
        <taxon>Fungi</taxon>
        <taxon>Dikarya</taxon>
        <taxon>Ascomycota</taxon>
        <taxon>Pezizomycotina</taxon>
        <taxon>Leotiomycetes</taxon>
        <taxon>Helotiales</taxon>
        <taxon>Dermateaceae</taxon>
        <taxon>Coleophoma</taxon>
    </lineage>
</organism>
<dbReference type="AlphaFoldDB" id="A0A3D8SMQ1"/>
<feature type="transmembrane region" description="Helical" evidence="2">
    <location>
        <begin position="532"/>
        <end position="558"/>
    </location>
</feature>
<dbReference type="OrthoDB" id="5383338at2759"/>
<reference evidence="3 4" key="1">
    <citation type="journal article" date="2018" name="IMA Fungus">
        <title>IMA Genome-F 9: Draft genome sequence of Annulohypoxylon stygium, Aspergillus mulundensis, Berkeleyomyces basicola (syn. Thielaviopsis basicola), Ceratocystis smalleyi, two Cercospora beticola strains, Coleophoma cylindrospora, Fusarium fracticaudum, Phialophora cf. hyalina, and Morchella septimelata.</title>
        <authorList>
            <person name="Wingfield B.D."/>
            <person name="Bills G.F."/>
            <person name="Dong Y."/>
            <person name="Huang W."/>
            <person name="Nel W.J."/>
            <person name="Swalarsk-Parry B.S."/>
            <person name="Vaghefi N."/>
            <person name="Wilken P.M."/>
            <person name="An Z."/>
            <person name="de Beer Z.W."/>
            <person name="De Vos L."/>
            <person name="Chen L."/>
            <person name="Duong T.A."/>
            <person name="Gao Y."/>
            <person name="Hammerbacher A."/>
            <person name="Kikkert J.R."/>
            <person name="Li Y."/>
            <person name="Li H."/>
            <person name="Li K."/>
            <person name="Li Q."/>
            <person name="Liu X."/>
            <person name="Ma X."/>
            <person name="Naidoo K."/>
            <person name="Pethybridge S.J."/>
            <person name="Sun J."/>
            <person name="Steenkamp E.T."/>
            <person name="van der Nest M.A."/>
            <person name="van Wyk S."/>
            <person name="Wingfield M.J."/>
            <person name="Xiong C."/>
            <person name="Yue Q."/>
            <person name="Zhang X."/>
        </authorList>
    </citation>
    <scope>NUCLEOTIDE SEQUENCE [LARGE SCALE GENOMIC DNA]</scope>
    <source>
        <strain evidence="3 4">BP5796</strain>
    </source>
</reference>
<keyword evidence="4" id="KW-1185">Reference proteome</keyword>
<evidence type="ECO:0000313" key="4">
    <source>
        <dbReference type="Proteomes" id="UP000256328"/>
    </source>
</evidence>
<evidence type="ECO:0000256" key="2">
    <source>
        <dbReference type="SAM" id="Phobius"/>
    </source>
</evidence>
<comment type="caution">
    <text evidence="3">The sequence shown here is derived from an EMBL/GenBank/DDBJ whole genome shotgun (WGS) entry which is preliminary data.</text>
</comment>
<dbReference type="EMBL" id="PDLN01000004">
    <property type="protein sequence ID" value="RDW87587.1"/>
    <property type="molecule type" value="Genomic_DNA"/>
</dbReference>
<name>A0A3D8SMQ1_9HELO</name>
<proteinExistence type="predicted"/>
<protein>
    <recommendedName>
        <fullName evidence="5">Acetylserotonin methytransferase-like protein</fullName>
    </recommendedName>
</protein>
<evidence type="ECO:0008006" key="5">
    <source>
        <dbReference type="Google" id="ProtNLM"/>
    </source>
</evidence>
<feature type="region of interest" description="Disordered" evidence="1">
    <location>
        <begin position="1"/>
        <end position="117"/>
    </location>
</feature>